<evidence type="ECO:0000256" key="1">
    <source>
        <dbReference type="ARBA" id="ARBA00005184"/>
    </source>
</evidence>
<reference evidence="7 9" key="2">
    <citation type="journal article" date="2018" name="Plant J.">
        <title>The Physcomitrella patens chromosome-scale assembly reveals moss genome structure and evolution.</title>
        <authorList>
            <person name="Lang D."/>
            <person name="Ullrich K.K."/>
            <person name="Murat F."/>
            <person name="Fuchs J."/>
            <person name="Jenkins J."/>
            <person name="Haas F.B."/>
            <person name="Piednoel M."/>
            <person name="Gundlach H."/>
            <person name="Van Bel M."/>
            <person name="Meyberg R."/>
            <person name="Vives C."/>
            <person name="Morata J."/>
            <person name="Symeonidi A."/>
            <person name="Hiss M."/>
            <person name="Muchero W."/>
            <person name="Kamisugi Y."/>
            <person name="Saleh O."/>
            <person name="Blanc G."/>
            <person name="Decker E.L."/>
            <person name="van Gessel N."/>
            <person name="Grimwood J."/>
            <person name="Hayes R.D."/>
            <person name="Graham S.W."/>
            <person name="Gunter L.E."/>
            <person name="McDaniel S.F."/>
            <person name="Hoernstein S.N.W."/>
            <person name="Larsson A."/>
            <person name="Li F.W."/>
            <person name="Perroud P.F."/>
            <person name="Phillips J."/>
            <person name="Ranjan P."/>
            <person name="Rokshar D.S."/>
            <person name="Rothfels C.J."/>
            <person name="Schneider L."/>
            <person name="Shu S."/>
            <person name="Stevenson D.W."/>
            <person name="Thummler F."/>
            <person name="Tillich M."/>
            <person name="Villarreal Aguilar J.C."/>
            <person name="Widiez T."/>
            <person name="Wong G.K."/>
            <person name="Wymore A."/>
            <person name="Zhang Y."/>
            <person name="Zimmer A.D."/>
            <person name="Quatrano R.S."/>
            <person name="Mayer K.F.X."/>
            <person name="Goodstein D."/>
            <person name="Casacuberta J.M."/>
            <person name="Vandepoele K."/>
            <person name="Reski R."/>
            <person name="Cuming A.C."/>
            <person name="Tuskan G.A."/>
            <person name="Maumus F."/>
            <person name="Salse J."/>
            <person name="Schmutz J."/>
            <person name="Rensing S.A."/>
        </authorList>
    </citation>
    <scope>NUCLEOTIDE SEQUENCE [LARGE SCALE GENOMIC DNA]</scope>
    <source>
        <strain evidence="8 9">cv. Gransden 2004</strain>
    </source>
</reference>
<feature type="domain" description="Pectinesterase inhibitor" evidence="6">
    <location>
        <begin position="44"/>
        <end position="198"/>
    </location>
</feature>
<reference evidence="8" key="3">
    <citation type="submission" date="2020-12" db="UniProtKB">
        <authorList>
            <consortium name="EnsemblPlants"/>
        </authorList>
    </citation>
    <scope>IDENTIFICATION</scope>
</reference>
<dbReference type="Gene3D" id="2.160.20.10">
    <property type="entry name" value="Single-stranded right-handed beta-helix, Pectin lyase-like"/>
    <property type="match status" value="2"/>
</dbReference>
<dbReference type="Gramene" id="Pp3c9_11010V3.1">
    <property type="protein sequence ID" value="Pp3c9_11010V3.1"/>
    <property type="gene ID" value="Pp3c9_11010"/>
</dbReference>
<dbReference type="PaxDb" id="3218-PP1S29_318V6.1"/>
<comment type="pathway">
    <text evidence="1">Glycan metabolism; pectin degradation; 2-dehydro-3-deoxy-D-gluconate from pectin: step 1/5.</text>
</comment>
<dbReference type="GO" id="GO:0042545">
    <property type="term" value="P:cell wall modification"/>
    <property type="evidence" value="ECO:0007669"/>
    <property type="project" value="InterPro"/>
</dbReference>
<dbReference type="EnsemblPlants" id="Pp3c9_11010V3.1">
    <property type="protein sequence ID" value="Pp3c9_11010V3.1"/>
    <property type="gene ID" value="Pp3c9_11010"/>
</dbReference>
<dbReference type="GO" id="GO:0030599">
    <property type="term" value="F:pectinesterase activity"/>
    <property type="evidence" value="ECO:0000318"/>
    <property type="project" value="GO_Central"/>
</dbReference>
<protein>
    <recommendedName>
        <fullName evidence="6">Pectinesterase inhibitor domain-containing protein</fullName>
    </recommendedName>
</protein>
<evidence type="ECO:0000259" key="6">
    <source>
        <dbReference type="SMART" id="SM00856"/>
    </source>
</evidence>
<comment type="similarity">
    <text evidence="3">In the C-terminal section; belongs to the pectinesterase family.</text>
</comment>
<dbReference type="GO" id="GO:0045490">
    <property type="term" value="P:pectin catabolic process"/>
    <property type="evidence" value="ECO:0007669"/>
    <property type="project" value="UniProtKB-UniPathway"/>
</dbReference>
<dbReference type="AlphaFoldDB" id="A0A2K1K2T1"/>
<dbReference type="InterPro" id="IPR006501">
    <property type="entry name" value="Pectinesterase_inhib_dom"/>
</dbReference>
<evidence type="ECO:0000256" key="3">
    <source>
        <dbReference type="ARBA" id="ARBA00007786"/>
    </source>
</evidence>
<dbReference type="UniPathway" id="UPA00545">
    <property type="reaction ID" value="UER00823"/>
</dbReference>
<proteinExistence type="inferred from homology"/>
<dbReference type="Pfam" id="PF04043">
    <property type="entry name" value="PMEI"/>
    <property type="match status" value="1"/>
</dbReference>
<evidence type="ECO:0000256" key="4">
    <source>
        <dbReference type="ARBA" id="ARBA00022801"/>
    </source>
</evidence>
<keyword evidence="9" id="KW-1185">Reference proteome</keyword>
<dbReference type="PANTHER" id="PTHR31707">
    <property type="entry name" value="PECTINESTERASE"/>
    <property type="match status" value="1"/>
</dbReference>
<dbReference type="SUPFAM" id="SSF101148">
    <property type="entry name" value="Plant invertase/pectin methylesterase inhibitor"/>
    <property type="match status" value="1"/>
</dbReference>
<dbReference type="InterPro" id="IPR011050">
    <property type="entry name" value="Pectin_lyase_fold/virulence"/>
</dbReference>
<dbReference type="InterPro" id="IPR000070">
    <property type="entry name" value="Pectinesterase_cat"/>
</dbReference>
<accession>A0A2K1K2T1</accession>
<dbReference type="GO" id="GO:0046910">
    <property type="term" value="F:pectinesterase inhibitor activity"/>
    <property type="evidence" value="ECO:0000318"/>
    <property type="project" value="GO_Central"/>
</dbReference>
<dbReference type="Proteomes" id="UP000006727">
    <property type="component" value="Chromosome 9"/>
</dbReference>
<dbReference type="InterPro" id="IPR035513">
    <property type="entry name" value="Invertase/methylesterase_inhib"/>
</dbReference>
<keyword evidence="4" id="KW-0378">Hydrolase</keyword>
<gene>
    <name evidence="7" type="ORF">PHYPA_012558</name>
</gene>
<dbReference type="Pfam" id="PF01095">
    <property type="entry name" value="Pectinesterase"/>
    <property type="match status" value="2"/>
</dbReference>
<dbReference type="EMBL" id="ABEU02000009">
    <property type="protein sequence ID" value="PNR48085.1"/>
    <property type="molecule type" value="Genomic_DNA"/>
</dbReference>
<evidence type="ECO:0000256" key="2">
    <source>
        <dbReference type="ARBA" id="ARBA00006027"/>
    </source>
</evidence>
<keyword evidence="5" id="KW-0063">Aspartyl esterase</keyword>
<dbReference type="SMART" id="SM00856">
    <property type="entry name" value="PMEI"/>
    <property type="match status" value="1"/>
</dbReference>
<evidence type="ECO:0000313" key="8">
    <source>
        <dbReference type="EnsemblPlants" id="Pp3c9_11010V3.1"/>
    </source>
</evidence>
<dbReference type="STRING" id="3218.A0A2K1K2T1"/>
<dbReference type="InterPro" id="IPR012334">
    <property type="entry name" value="Pectin_lyas_fold"/>
</dbReference>
<dbReference type="SUPFAM" id="SSF51126">
    <property type="entry name" value="Pectin lyase-like"/>
    <property type="match status" value="1"/>
</dbReference>
<dbReference type="CDD" id="cd15798">
    <property type="entry name" value="PMEI-like_3"/>
    <property type="match status" value="1"/>
</dbReference>
<dbReference type="Gene3D" id="1.20.140.40">
    <property type="entry name" value="Invertase/pectin methylesterase inhibitor family protein"/>
    <property type="match status" value="1"/>
</dbReference>
<evidence type="ECO:0000313" key="7">
    <source>
        <dbReference type="EMBL" id="PNR48085.1"/>
    </source>
</evidence>
<name>A0A2K1K2T1_PHYPA</name>
<reference evidence="7 9" key="1">
    <citation type="journal article" date="2008" name="Science">
        <title>The Physcomitrella genome reveals evolutionary insights into the conquest of land by plants.</title>
        <authorList>
            <person name="Rensing S."/>
            <person name="Lang D."/>
            <person name="Zimmer A."/>
            <person name="Terry A."/>
            <person name="Salamov A."/>
            <person name="Shapiro H."/>
            <person name="Nishiyama T."/>
            <person name="Perroud P.-F."/>
            <person name="Lindquist E."/>
            <person name="Kamisugi Y."/>
            <person name="Tanahashi T."/>
            <person name="Sakakibara K."/>
            <person name="Fujita T."/>
            <person name="Oishi K."/>
            <person name="Shin-I T."/>
            <person name="Kuroki Y."/>
            <person name="Toyoda A."/>
            <person name="Suzuki Y."/>
            <person name="Hashimoto A."/>
            <person name="Yamaguchi K."/>
            <person name="Sugano A."/>
            <person name="Kohara Y."/>
            <person name="Fujiyama A."/>
            <person name="Anterola A."/>
            <person name="Aoki S."/>
            <person name="Ashton N."/>
            <person name="Barbazuk W.B."/>
            <person name="Barker E."/>
            <person name="Bennetzen J."/>
            <person name="Bezanilla M."/>
            <person name="Blankenship R."/>
            <person name="Cho S.H."/>
            <person name="Dutcher S."/>
            <person name="Estelle M."/>
            <person name="Fawcett J.A."/>
            <person name="Gundlach H."/>
            <person name="Hanada K."/>
            <person name="Heyl A."/>
            <person name="Hicks K.A."/>
            <person name="Hugh J."/>
            <person name="Lohr M."/>
            <person name="Mayer K."/>
            <person name="Melkozernov A."/>
            <person name="Murata T."/>
            <person name="Nelson D."/>
            <person name="Pils B."/>
            <person name="Prigge M."/>
            <person name="Reiss B."/>
            <person name="Renner T."/>
            <person name="Rombauts S."/>
            <person name="Rushton P."/>
            <person name="Sanderfoot A."/>
            <person name="Schween G."/>
            <person name="Shiu S.-H."/>
            <person name="Stueber K."/>
            <person name="Theodoulou F.L."/>
            <person name="Tu H."/>
            <person name="Van de Peer Y."/>
            <person name="Verrier P.J."/>
            <person name="Waters E."/>
            <person name="Wood A."/>
            <person name="Yang L."/>
            <person name="Cove D."/>
            <person name="Cuming A."/>
            <person name="Hasebe M."/>
            <person name="Lucas S."/>
            <person name="Mishler D.B."/>
            <person name="Reski R."/>
            <person name="Grigoriev I."/>
            <person name="Quatrano R.S."/>
            <person name="Boore J.L."/>
        </authorList>
    </citation>
    <scope>NUCLEOTIDE SEQUENCE [LARGE SCALE GENOMIC DNA]</scope>
    <source>
        <strain evidence="8 9">cv. Gransden 2004</strain>
    </source>
</reference>
<organism evidence="7">
    <name type="scientific">Physcomitrium patens</name>
    <name type="common">Spreading-leaved earth moss</name>
    <name type="synonym">Physcomitrella patens</name>
    <dbReference type="NCBI Taxonomy" id="3218"/>
    <lineage>
        <taxon>Eukaryota</taxon>
        <taxon>Viridiplantae</taxon>
        <taxon>Streptophyta</taxon>
        <taxon>Embryophyta</taxon>
        <taxon>Bryophyta</taxon>
        <taxon>Bryophytina</taxon>
        <taxon>Bryopsida</taxon>
        <taxon>Funariidae</taxon>
        <taxon>Funariales</taxon>
        <taxon>Funariaceae</taxon>
        <taxon>Physcomitrium</taxon>
    </lineage>
</organism>
<sequence length="449" mass="48681">MLFQRTARHEGPSSFVFVRTSWLQMATLIFVMEAGVMGSVVAQAIPEMVEWMCAAAHDRASCVTSLAAHPDAAASVPRGLATIAITNGLEGVGSFYTFTRGLTTSNGPGEKSALSTCRSFQQGSQDPLQLSLSNMATLNPWRFKEQITDSWTWLSTALTYHTTCLDGMNDGIVGNTMRDAVMARGASVTSLLSNAVSLVASLSRIGPNPVAKDGYGEYHIIQETIDAAPKDIAMQWVIRIKAGVYNEYVEVPKSVKNLVILGDGVDQSVVGYYVTTFATATMAVLGEHFIGRDFTVRWRSRSRAISAHSGDVLSRGTKTHSTLTATGNFIRAAGSSAQWISFSAMLPPSFSPALYWLVHHSLSNKTPSQPKVGPPAPKNTGLSFQNCVVDAASELKNLQNQTVNCYLGRPWNEFSRTVFLMSTLTNGINPEGWLPWNGALFLNTVFYGE</sequence>
<dbReference type="InParanoid" id="A0A2K1K2T1"/>
<dbReference type="NCBIfam" id="TIGR01614">
    <property type="entry name" value="PME_inhib"/>
    <property type="match status" value="1"/>
</dbReference>
<comment type="similarity">
    <text evidence="2">In the N-terminal section; belongs to the PMEI family.</text>
</comment>
<evidence type="ECO:0000313" key="9">
    <source>
        <dbReference type="Proteomes" id="UP000006727"/>
    </source>
</evidence>
<evidence type="ECO:0000256" key="5">
    <source>
        <dbReference type="ARBA" id="ARBA00023085"/>
    </source>
</evidence>